<dbReference type="Pfam" id="PF23397">
    <property type="entry name" value="DUF7104"/>
    <property type="match status" value="2"/>
</dbReference>
<gene>
    <name evidence="1" type="ORF">BJX67DRAFT_292595</name>
</gene>
<evidence type="ECO:0008006" key="3">
    <source>
        <dbReference type="Google" id="ProtNLM"/>
    </source>
</evidence>
<accession>A0ABR4LDK3</accession>
<reference evidence="1 2" key="1">
    <citation type="submission" date="2024-07" db="EMBL/GenBank/DDBJ databases">
        <title>Section-level genome sequencing and comparative genomics of Aspergillus sections Usti and Cavernicolus.</title>
        <authorList>
            <consortium name="Lawrence Berkeley National Laboratory"/>
            <person name="Nybo J.L."/>
            <person name="Vesth T.C."/>
            <person name="Theobald S."/>
            <person name="Frisvad J.C."/>
            <person name="Larsen T.O."/>
            <person name="Kjaerboelling I."/>
            <person name="Rothschild-Mancinelli K."/>
            <person name="Lyhne E.K."/>
            <person name="Kogle M.E."/>
            <person name="Barry K."/>
            <person name="Clum A."/>
            <person name="Na H."/>
            <person name="Ledsgaard L."/>
            <person name="Lin J."/>
            <person name="Lipzen A."/>
            <person name="Kuo A."/>
            <person name="Riley R."/>
            <person name="Mondo S."/>
            <person name="Labutti K."/>
            <person name="Haridas S."/>
            <person name="Pangalinan J."/>
            <person name="Salamov A.A."/>
            <person name="Simmons B.A."/>
            <person name="Magnuson J.K."/>
            <person name="Chen J."/>
            <person name="Drula E."/>
            <person name="Henrissat B."/>
            <person name="Wiebenga A."/>
            <person name="Lubbers R.J."/>
            <person name="Gomes A.C."/>
            <person name="Macurrencykelacurrency M.R."/>
            <person name="Stajich J."/>
            <person name="Grigoriev I.V."/>
            <person name="Mortensen U.H."/>
            <person name="De Vries R.P."/>
            <person name="Baker S.E."/>
            <person name="Andersen M.R."/>
        </authorList>
    </citation>
    <scope>NUCLEOTIDE SEQUENCE [LARGE SCALE GENOMIC DNA]</scope>
    <source>
        <strain evidence="1 2">CBS 449.75</strain>
    </source>
</reference>
<organism evidence="1 2">
    <name type="scientific">Aspergillus lucknowensis</name>
    <dbReference type="NCBI Taxonomy" id="176173"/>
    <lineage>
        <taxon>Eukaryota</taxon>
        <taxon>Fungi</taxon>
        <taxon>Dikarya</taxon>
        <taxon>Ascomycota</taxon>
        <taxon>Pezizomycotina</taxon>
        <taxon>Eurotiomycetes</taxon>
        <taxon>Eurotiomycetidae</taxon>
        <taxon>Eurotiales</taxon>
        <taxon>Aspergillaceae</taxon>
        <taxon>Aspergillus</taxon>
        <taxon>Aspergillus subgen. Nidulantes</taxon>
    </lineage>
</organism>
<comment type="caution">
    <text evidence="1">The sequence shown here is derived from an EMBL/GenBank/DDBJ whole genome shotgun (WGS) entry which is preliminary data.</text>
</comment>
<dbReference type="EMBL" id="JBFXLQ010000064">
    <property type="protein sequence ID" value="KAL2862613.1"/>
    <property type="molecule type" value="Genomic_DNA"/>
</dbReference>
<dbReference type="InterPro" id="IPR055530">
    <property type="entry name" value="DUF7104"/>
</dbReference>
<protein>
    <recommendedName>
        <fullName evidence="3">Ankyrin repeat-containing domain protein</fullName>
    </recommendedName>
</protein>
<dbReference type="GeneID" id="98141913"/>
<dbReference type="RefSeq" id="XP_070881592.1">
    <property type="nucleotide sequence ID" value="XM_071026841.1"/>
</dbReference>
<dbReference type="Gene3D" id="1.20.5.340">
    <property type="match status" value="1"/>
</dbReference>
<keyword evidence="2" id="KW-1185">Reference proteome</keyword>
<proteinExistence type="predicted"/>
<dbReference type="Proteomes" id="UP001610432">
    <property type="component" value="Unassembled WGS sequence"/>
</dbReference>
<evidence type="ECO:0000313" key="1">
    <source>
        <dbReference type="EMBL" id="KAL2862613.1"/>
    </source>
</evidence>
<name>A0ABR4LDK3_9EURO</name>
<sequence length="210" mass="23311">MITGGGRDSLKVYGGSLPGDTIPIYETEDNNDKEATAATTMTISQRRQRQNQLVELLLSGRREDGPVRKQEVLAAAGEYNAERVTVDLLVRDHHNHGNSNARHVLCIHAVLRTYHLATVVRLLRGLGDSLSVSEEIVMAAAENQHSGRGIVKFLLDNRWDEVRITEDVVRAAARNSGSGKQILELLLERGERLTWVSEDALRAAREEVAR</sequence>
<evidence type="ECO:0000313" key="2">
    <source>
        <dbReference type="Proteomes" id="UP001610432"/>
    </source>
</evidence>